<evidence type="ECO:0000256" key="1">
    <source>
        <dbReference type="SAM" id="Phobius"/>
    </source>
</evidence>
<evidence type="ECO:0000313" key="4">
    <source>
        <dbReference type="Proteomes" id="UP001152649"/>
    </source>
</evidence>
<dbReference type="Pfam" id="PF25484">
    <property type="entry name" value="DUF7907"/>
    <property type="match status" value="1"/>
</dbReference>
<dbReference type="EMBL" id="CAJVPG010000454">
    <property type="protein sequence ID" value="CAG8427190.1"/>
    <property type="molecule type" value="Genomic_DNA"/>
</dbReference>
<keyword evidence="1" id="KW-0472">Membrane</keyword>
<dbReference type="InterPro" id="IPR057229">
    <property type="entry name" value="DUF7907"/>
</dbReference>
<keyword evidence="1" id="KW-0812">Transmembrane</keyword>
<evidence type="ECO:0000313" key="3">
    <source>
        <dbReference type="EMBL" id="CAG8427190.1"/>
    </source>
</evidence>
<dbReference type="Proteomes" id="UP001152649">
    <property type="component" value="Unassembled WGS sequence"/>
</dbReference>
<accession>A0A9W4K3W1</accession>
<dbReference type="OrthoDB" id="3518533at2759"/>
<dbReference type="AlphaFoldDB" id="A0A9W4K3W1"/>
<comment type="caution">
    <text evidence="3">The sequence shown here is derived from an EMBL/GenBank/DDBJ whole genome shotgun (WGS) entry which is preliminary data.</text>
</comment>
<proteinExistence type="predicted"/>
<organism evidence="3 4">
    <name type="scientific">Penicillium salamii</name>
    <dbReference type="NCBI Taxonomy" id="1612424"/>
    <lineage>
        <taxon>Eukaryota</taxon>
        <taxon>Fungi</taxon>
        <taxon>Dikarya</taxon>
        <taxon>Ascomycota</taxon>
        <taxon>Pezizomycotina</taxon>
        <taxon>Eurotiomycetes</taxon>
        <taxon>Eurotiomycetidae</taxon>
        <taxon>Eurotiales</taxon>
        <taxon>Aspergillaceae</taxon>
        <taxon>Penicillium</taxon>
    </lineage>
</organism>
<keyword evidence="4" id="KW-1185">Reference proteome</keyword>
<protein>
    <recommendedName>
        <fullName evidence="2">DUF7907 domain-containing protein</fullName>
    </recommendedName>
</protein>
<sequence length="92" mass="10276">MDLGLNNTTLTNDVNIVSSVYLNGINALFDFNTIFLWGFVATSNIKYSYWDLILINVGQSSTGFLVKGNNFLWSETNGFGGWLVCDWNHNAS</sequence>
<feature type="transmembrane region" description="Helical" evidence="1">
    <location>
        <begin position="20"/>
        <end position="40"/>
    </location>
</feature>
<feature type="domain" description="DUF7907" evidence="2">
    <location>
        <begin position="4"/>
        <end position="91"/>
    </location>
</feature>
<name>A0A9W4K3W1_9EURO</name>
<gene>
    <name evidence="3" type="ORF">PSALAMII_LOCUS10565</name>
</gene>
<evidence type="ECO:0000259" key="2">
    <source>
        <dbReference type="Pfam" id="PF25484"/>
    </source>
</evidence>
<keyword evidence="1" id="KW-1133">Transmembrane helix</keyword>
<reference evidence="3" key="1">
    <citation type="submission" date="2021-07" db="EMBL/GenBank/DDBJ databases">
        <authorList>
            <person name="Branca A.L. A."/>
        </authorList>
    </citation>
    <scope>NUCLEOTIDE SEQUENCE</scope>
</reference>